<organism evidence="2 3">
    <name type="scientific">Promethearchaeum syntrophicum</name>
    <dbReference type="NCBI Taxonomy" id="2594042"/>
    <lineage>
        <taxon>Archaea</taxon>
        <taxon>Promethearchaeati</taxon>
        <taxon>Promethearchaeota</taxon>
        <taxon>Promethearchaeia</taxon>
        <taxon>Promethearchaeales</taxon>
        <taxon>Promethearchaeaceae</taxon>
        <taxon>Promethearchaeum</taxon>
    </lineage>
</organism>
<dbReference type="PANTHER" id="PTHR42827:SF1">
    <property type="entry name" value="IRON-SULFUR CLUSTER-BINDING PROTEIN"/>
    <property type="match status" value="1"/>
</dbReference>
<dbReference type="EMBL" id="CP042905">
    <property type="protein sequence ID" value="QEE14385.1"/>
    <property type="molecule type" value="Genomic_DNA"/>
</dbReference>
<dbReference type="SUPFAM" id="SSF54862">
    <property type="entry name" value="4Fe-4S ferredoxins"/>
    <property type="match status" value="1"/>
</dbReference>
<dbReference type="OrthoDB" id="23478at2157"/>
<feature type="domain" description="4Fe-4S ferredoxin-type" evidence="1">
    <location>
        <begin position="271"/>
        <end position="300"/>
    </location>
</feature>
<sequence>MQTSKKSTSEIHNLDTTEYSRFPEEKNCFMRALYDKDFPFYQQDLLTNMTKWVDSGEKGFSRLDLALYAASWTIDAHMPFAKKWFPKPSLKDYIPVEVVQRLPNEIAKEDLTKYVKRAGKFLGASEVGIAQIDQNQNWILKNSAKMIGSGEIKKKENVLPEGVNHAIILIIEMDPSGIRCSPGFLEVASVGLGYSMMTSLSVSLAQFIRNLGYIAIPSTNDTGLSIPLAIDAGLGAQGRNGLLLTKKYGPRVRICKVFTNMPLIDDSPDLEFISKITNYCKTCLRCAESCEAKAISFEDTPNNIPKCSSNNPGVTKWYVDTNACYGIWVKYSTDCGNCIQVCPFSKTPTKMTSDEFWNI</sequence>
<protein>
    <submittedName>
        <fullName evidence="2">Reductive dehalogenase domain-containing protein</fullName>
    </submittedName>
</protein>
<dbReference type="RefSeq" id="WP_147661340.1">
    <property type="nucleotide sequence ID" value="NZ_CP042905.2"/>
</dbReference>
<dbReference type="GeneID" id="41328201"/>
<dbReference type="PROSITE" id="PS00198">
    <property type="entry name" value="4FE4S_FER_1"/>
    <property type="match status" value="1"/>
</dbReference>
<dbReference type="InterPro" id="IPR017900">
    <property type="entry name" value="4Fe4S_Fe_S_CS"/>
</dbReference>
<dbReference type="GO" id="GO:0016491">
    <property type="term" value="F:oxidoreductase activity"/>
    <property type="evidence" value="ECO:0007669"/>
    <property type="project" value="UniProtKB-ARBA"/>
</dbReference>
<dbReference type="Pfam" id="PF12838">
    <property type="entry name" value="Fer4_7"/>
    <property type="match status" value="1"/>
</dbReference>
<dbReference type="InterPro" id="IPR017896">
    <property type="entry name" value="4Fe4S_Fe-S-bd"/>
</dbReference>
<dbReference type="Gene3D" id="3.30.70.20">
    <property type="match status" value="1"/>
</dbReference>
<evidence type="ECO:0000313" key="3">
    <source>
        <dbReference type="Proteomes" id="UP000321408"/>
    </source>
</evidence>
<reference evidence="2 3" key="1">
    <citation type="journal article" date="2020" name="Nature">
        <title>Isolation of an archaeon at the prokaryote-eukaryote interface.</title>
        <authorList>
            <person name="Imachi H."/>
            <person name="Nobu M.K."/>
            <person name="Nakahara N."/>
            <person name="Morono Y."/>
            <person name="Ogawara M."/>
            <person name="Takaki Y."/>
            <person name="Takano Y."/>
            <person name="Uematsu K."/>
            <person name="Ikuta T."/>
            <person name="Ito M."/>
            <person name="Matsui Y."/>
            <person name="Miyazaki M."/>
            <person name="Murata K."/>
            <person name="Saito Y."/>
            <person name="Sakai S."/>
            <person name="Song C."/>
            <person name="Tasumi E."/>
            <person name="Yamanaka Y."/>
            <person name="Yamaguchi T."/>
            <person name="Kamagata Y."/>
            <person name="Tamaki H."/>
            <person name="Takai K."/>
        </authorList>
    </citation>
    <scope>NUCLEOTIDE SEQUENCE [LARGE SCALE GENOMIC DNA]</scope>
    <source>
        <strain evidence="2 3">MK-D1</strain>
    </source>
</reference>
<keyword evidence="3" id="KW-1185">Reference proteome</keyword>
<evidence type="ECO:0000259" key="1">
    <source>
        <dbReference type="PROSITE" id="PS51379"/>
    </source>
</evidence>
<dbReference type="Proteomes" id="UP000321408">
    <property type="component" value="Chromosome"/>
</dbReference>
<dbReference type="PROSITE" id="PS51379">
    <property type="entry name" value="4FE4S_FER_2"/>
    <property type="match status" value="1"/>
</dbReference>
<dbReference type="KEGG" id="psyt:DSAG12_00198"/>
<evidence type="ECO:0000313" key="2">
    <source>
        <dbReference type="EMBL" id="QEE14385.1"/>
    </source>
</evidence>
<gene>
    <name evidence="2" type="ORF">DSAG12_00198</name>
</gene>
<accession>A0A5B9D5T5</accession>
<dbReference type="PANTHER" id="PTHR42827">
    <property type="entry name" value="IRON-SULFUR CLUSTER-BINDING PROTEIN-RELATED"/>
    <property type="match status" value="1"/>
</dbReference>
<name>A0A5B9D5T5_9ARCH</name>
<proteinExistence type="predicted"/>
<dbReference type="AlphaFoldDB" id="A0A5B9D5T5"/>
<reference evidence="2 3" key="2">
    <citation type="journal article" date="2024" name="Int. J. Syst. Evol. Microbiol.">
        <title>Promethearchaeum syntrophicum gen. nov., sp. nov., an anaerobic, obligately syntrophic archaeon, the first isolate of the lineage 'Asgard' archaea, and proposal of the new archaeal phylum Promethearchaeota phyl. nov. and kingdom Promethearchaeati regn. nov.</title>
        <authorList>
            <person name="Imachi H."/>
            <person name="Nobu M.K."/>
            <person name="Kato S."/>
            <person name="Takaki Y."/>
            <person name="Miyazaki M."/>
            <person name="Miyata M."/>
            <person name="Ogawara M."/>
            <person name="Saito Y."/>
            <person name="Sakai S."/>
            <person name="Tahara Y.O."/>
            <person name="Takano Y."/>
            <person name="Tasumi E."/>
            <person name="Uematsu K."/>
            <person name="Yoshimura T."/>
            <person name="Itoh T."/>
            <person name="Ohkuma M."/>
            <person name="Takai K."/>
        </authorList>
    </citation>
    <scope>NUCLEOTIDE SEQUENCE [LARGE SCALE GENOMIC DNA]</scope>
    <source>
        <strain evidence="2 3">MK-D1</strain>
    </source>
</reference>